<evidence type="ECO:0000259" key="7">
    <source>
        <dbReference type="PROSITE" id="PS50888"/>
    </source>
</evidence>
<gene>
    <name evidence="8" type="ORF">K2173_011728</name>
</gene>
<reference evidence="8 9" key="1">
    <citation type="submission" date="2021-09" db="EMBL/GenBank/DDBJ databases">
        <title>Genomic insights and catalytic innovation underlie evolution of tropane alkaloids biosynthesis.</title>
        <authorList>
            <person name="Wang Y.-J."/>
            <person name="Tian T."/>
            <person name="Huang J.-P."/>
            <person name="Huang S.-X."/>
        </authorList>
    </citation>
    <scope>NUCLEOTIDE SEQUENCE [LARGE SCALE GENOMIC DNA]</scope>
    <source>
        <strain evidence="8">KIB-2018</strain>
        <tissue evidence="8">Leaf</tissue>
    </source>
</reference>
<evidence type="ECO:0000256" key="6">
    <source>
        <dbReference type="SAM" id="Coils"/>
    </source>
</evidence>
<dbReference type="SUPFAM" id="SSF47459">
    <property type="entry name" value="HLH, helix-loop-helix DNA-binding domain"/>
    <property type="match status" value="1"/>
</dbReference>
<comment type="subcellular location">
    <subcellularLocation>
        <location evidence="1">Nucleus</location>
    </subcellularLocation>
</comment>
<name>A0AAV8TKU6_9ROSI</name>
<dbReference type="InterPro" id="IPR055477">
    <property type="entry name" value="DUF7049"/>
</dbReference>
<feature type="coiled-coil region" evidence="6">
    <location>
        <begin position="437"/>
        <end position="464"/>
    </location>
</feature>
<keyword evidence="4" id="KW-0804">Transcription</keyword>
<dbReference type="GO" id="GO:0005634">
    <property type="term" value="C:nucleus"/>
    <property type="evidence" value="ECO:0007669"/>
    <property type="project" value="UniProtKB-SubCell"/>
</dbReference>
<dbReference type="CDD" id="cd11393">
    <property type="entry name" value="bHLH_AtbHLH_like"/>
    <property type="match status" value="1"/>
</dbReference>
<evidence type="ECO:0000313" key="8">
    <source>
        <dbReference type="EMBL" id="KAJ8766910.1"/>
    </source>
</evidence>
<dbReference type="GO" id="GO:0046983">
    <property type="term" value="F:protein dimerization activity"/>
    <property type="evidence" value="ECO:0007669"/>
    <property type="project" value="InterPro"/>
</dbReference>
<feature type="domain" description="BHLH" evidence="7">
    <location>
        <begin position="391"/>
        <end position="440"/>
    </location>
</feature>
<keyword evidence="5" id="KW-0539">Nucleus</keyword>
<evidence type="ECO:0000256" key="2">
    <source>
        <dbReference type="ARBA" id="ARBA00023015"/>
    </source>
</evidence>
<comment type="caution">
    <text evidence="8">The sequence shown here is derived from an EMBL/GenBank/DDBJ whole genome shotgun (WGS) entry which is preliminary data.</text>
</comment>
<dbReference type="AlphaFoldDB" id="A0AAV8TKU6"/>
<protein>
    <recommendedName>
        <fullName evidence="7">BHLH domain-containing protein</fullName>
    </recommendedName>
</protein>
<dbReference type="InterPro" id="IPR045239">
    <property type="entry name" value="bHLH95_bHLH"/>
</dbReference>
<dbReference type="PROSITE" id="PS50888">
    <property type="entry name" value="BHLH"/>
    <property type="match status" value="1"/>
</dbReference>
<organism evidence="8 9">
    <name type="scientific">Erythroxylum novogranatense</name>
    <dbReference type="NCBI Taxonomy" id="1862640"/>
    <lineage>
        <taxon>Eukaryota</taxon>
        <taxon>Viridiplantae</taxon>
        <taxon>Streptophyta</taxon>
        <taxon>Embryophyta</taxon>
        <taxon>Tracheophyta</taxon>
        <taxon>Spermatophyta</taxon>
        <taxon>Magnoliopsida</taxon>
        <taxon>eudicotyledons</taxon>
        <taxon>Gunneridae</taxon>
        <taxon>Pentapetalae</taxon>
        <taxon>rosids</taxon>
        <taxon>fabids</taxon>
        <taxon>Malpighiales</taxon>
        <taxon>Erythroxylaceae</taxon>
        <taxon>Erythroxylum</taxon>
    </lineage>
</organism>
<evidence type="ECO:0000256" key="4">
    <source>
        <dbReference type="ARBA" id="ARBA00023163"/>
    </source>
</evidence>
<evidence type="ECO:0000313" key="9">
    <source>
        <dbReference type="Proteomes" id="UP001159364"/>
    </source>
</evidence>
<dbReference type="Pfam" id="PF00010">
    <property type="entry name" value="HLH"/>
    <property type="match status" value="1"/>
</dbReference>
<keyword evidence="9" id="KW-1185">Reference proteome</keyword>
<dbReference type="PANTHER" id="PTHR46665">
    <property type="entry name" value="TRANSCRIPTION FACTOR BHLH041-RELATED-RELATED"/>
    <property type="match status" value="1"/>
</dbReference>
<dbReference type="PANTHER" id="PTHR46665:SF1">
    <property type="entry name" value="SPERMATOGENESIS- AND OOGENESIS-SPECIFIC BASIC HELIX-LOOP-HELIX-CONTAINING PROTEIN 1"/>
    <property type="match status" value="1"/>
</dbReference>
<keyword evidence="3" id="KW-0238">DNA-binding</keyword>
<proteinExistence type="predicted"/>
<evidence type="ECO:0000256" key="1">
    <source>
        <dbReference type="ARBA" id="ARBA00004123"/>
    </source>
</evidence>
<evidence type="ECO:0000256" key="5">
    <source>
        <dbReference type="ARBA" id="ARBA00023242"/>
    </source>
</evidence>
<dbReference type="GO" id="GO:0003677">
    <property type="term" value="F:DNA binding"/>
    <property type="evidence" value="ECO:0007669"/>
    <property type="project" value="UniProtKB-KW"/>
</dbReference>
<dbReference type="InterPro" id="IPR055478">
    <property type="entry name" value="DUF7050"/>
</dbReference>
<dbReference type="Pfam" id="PF23132">
    <property type="entry name" value="DUF7049"/>
    <property type="match status" value="1"/>
</dbReference>
<accession>A0AAV8TKU6</accession>
<keyword evidence="2" id="KW-0805">Transcription regulation</keyword>
<dbReference type="InterPro" id="IPR011598">
    <property type="entry name" value="bHLH_dom"/>
</dbReference>
<dbReference type="EMBL" id="JAIWQS010000004">
    <property type="protein sequence ID" value="KAJ8766910.1"/>
    <property type="molecule type" value="Genomic_DNA"/>
</dbReference>
<dbReference type="Gene3D" id="4.10.280.10">
    <property type="entry name" value="Helix-loop-helix DNA-binding domain"/>
    <property type="match status" value="1"/>
</dbReference>
<evidence type="ECO:0000256" key="3">
    <source>
        <dbReference type="ARBA" id="ARBA00023125"/>
    </source>
</evidence>
<dbReference type="InterPro" id="IPR044658">
    <property type="entry name" value="bHLH92/bHLH041-like"/>
</dbReference>
<keyword evidence="6" id="KW-0175">Coiled coil</keyword>
<sequence>MDTIFTLRQVERAAYLQMLMQSFGSTYICLWSYLPCPSNCLLLWDGYIQDEVANQPRARALFQEYQQGIYPVVNDRVPGQAFVIESPFIELQEMDLHSKASVRAQRQFYQEARIKTAIFMGCKSGEIELGWSRVTGINVENEMRNWFPEDFSRKSSLAERTQAVDPIGRYSSSSSRRSLSMDTPDTSFFLFNIPGTSQIRETLQEYPSLQPPPSTTSALQAALQYSHPIPNINSPRQQALHSIQSIPSPLTSPLQQARQSLQPLPCSSSTSQLQRATQTWQSLPHLHTTIPHQEAIQNLALTSESVDATMRRAIVALLNNSPSSSSSTTQNLPFVPQERENALKNSSSALACTKALSTNLQRQSMLKRSITYAKSLNIATREHMLPNHRISTQFFHSLNERKRREKLNESFQALRSLLSPDTKKDKASVLIRTRDCLTSLKDQVEELSRRNQQLEAQLSLAKEAAGEVSGAPSTERFDVQLLQVSESTSSEQVVHLQVTVRGEHSLLNMVSRLLDFLKQVENMNVVSVQASTHLMDSNHFNRIVLGLTIEGSEWDEPAFQEAVRRLLTDLAGRQVD</sequence>
<dbReference type="InterPro" id="IPR036638">
    <property type="entry name" value="HLH_DNA-bd_sf"/>
</dbReference>
<dbReference type="SMART" id="SM00353">
    <property type="entry name" value="HLH"/>
    <property type="match status" value="1"/>
</dbReference>
<dbReference type="Proteomes" id="UP001159364">
    <property type="component" value="Linkage Group LG04"/>
</dbReference>
<dbReference type="Pfam" id="PF23133">
    <property type="entry name" value="DUF7050"/>
    <property type="match status" value="1"/>
</dbReference>